<dbReference type="AlphaFoldDB" id="C1HCZ5"/>
<accession>C1HCZ5</accession>
<protein>
    <submittedName>
        <fullName evidence="2">Uncharacterized protein</fullName>
    </submittedName>
</protein>
<evidence type="ECO:0000313" key="2">
    <source>
        <dbReference type="EMBL" id="EEH39367.1"/>
    </source>
</evidence>
<organism evidence="2 3">
    <name type="scientific">Paracoccidioides lutzii (strain ATCC MYA-826 / Pb01)</name>
    <name type="common">Paracoccidioides brasiliensis</name>
    <dbReference type="NCBI Taxonomy" id="502779"/>
    <lineage>
        <taxon>Eukaryota</taxon>
        <taxon>Fungi</taxon>
        <taxon>Dikarya</taxon>
        <taxon>Ascomycota</taxon>
        <taxon>Pezizomycotina</taxon>
        <taxon>Eurotiomycetes</taxon>
        <taxon>Eurotiomycetidae</taxon>
        <taxon>Onygenales</taxon>
        <taxon>Ajellomycetaceae</taxon>
        <taxon>Paracoccidioides</taxon>
    </lineage>
</organism>
<dbReference type="VEuPathDB" id="FungiDB:PAAG_08636"/>
<sequence>MAANLISKPCSPPTDEPATGPYRLTPSDTDRVLEFYEVIREPLGAPRVRCTVKTKNGDNKTGICSWMQFQLAPGARESCGRDWDYYIEKYGSMPAAPAPPSVKCYPSEHSQWRYISSRGEIRHIVRFNVTTPGQDDPVHDALVNAVTMEGILAVQCPWQICRTVPDAKSAAGALWDITEGSTKSNMVGLLGLLNLMIVLDSDNSCTAGNEQ</sequence>
<evidence type="ECO:0000313" key="3">
    <source>
        <dbReference type="Proteomes" id="UP000002059"/>
    </source>
</evidence>
<evidence type="ECO:0000256" key="1">
    <source>
        <dbReference type="SAM" id="MobiDB-lite"/>
    </source>
</evidence>
<dbReference type="EMBL" id="KN294032">
    <property type="protein sequence ID" value="EEH39367.1"/>
    <property type="molecule type" value="Genomic_DNA"/>
</dbReference>
<dbReference type="RefSeq" id="XP_002789467.1">
    <property type="nucleotide sequence ID" value="XM_002789421.1"/>
</dbReference>
<name>C1HCZ5_PARBA</name>
<dbReference type="KEGG" id="pbl:PAAG_08636"/>
<dbReference type="GeneID" id="9092695"/>
<gene>
    <name evidence="2" type="ORF">PAAG_08636</name>
</gene>
<proteinExistence type="predicted"/>
<keyword evidence="3" id="KW-1185">Reference proteome</keyword>
<dbReference type="Proteomes" id="UP000002059">
    <property type="component" value="Partially assembled WGS sequence"/>
</dbReference>
<feature type="region of interest" description="Disordered" evidence="1">
    <location>
        <begin position="1"/>
        <end position="26"/>
    </location>
</feature>
<reference evidence="2 3" key="1">
    <citation type="journal article" date="2011" name="PLoS Genet.">
        <title>Comparative genomic analysis of human fungal pathogens causing paracoccidioidomycosis.</title>
        <authorList>
            <person name="Desjardins C.A."/>
            <person name="Champion M.D."/>
            <person name="Holder J.W."/>
            <person name="Muszewska A."/>
            <person name="Goldberg J."/>
            <person name="Bailao A.M."/>
            <person name="Brigido M.M."/>
            <person name="Ferreira M.E."/>
            <person name="Garcia A.M."/>
            <person name="Grynberg M."/>
            <person name="Gujja S."/>
            <person name="Heiman D.I."/>
            <person name="Henn M.R."/>
            <person name="Kodira C.D."/>
            <person name="Leon-Narvaez H."/>
            <person name="Longo L.V."/>
            <person name="Ma L.J."/>
            <person name="Malavazi I."/>
            <person name="Matsuo A.L."/>
            <person name="Morais F.V."/>
            <person name="Pereira M."/>
            <person name="Rodriguez-Brito S."/>
            <person name="Sakthikumar S."/>
            <person name="Salem-Izacc S.M."/>
            <person name="Sykes S.M."/>
            <person name="Teixeira M.M."/>
            <person name="Vallejo M.C."/>
            <person name="Walter M.E."/>
            <person name="Yandava C."/>
            <person name="Young S."/>
            <person name="Zeng Q."/>
            <person name="Zucker J."/>
            <person name="Felipe M.S."/>
            <person name="Goldman G.H."/>
            <person name="Haas B.J."/>
            <person name="McEwen J.G."/>
            <person name="Nino-Vega G."/>
            <person name="Puccia R."/>
            <person name="San-Blas G."/>
            <person name="Soares C.M."/>
            <person name="Birren B.W."/>
            <person name="Cuomo C.A."/>
        </authorList>
    </citation>
    <scope>NUCLEOTIDE SEQUENCE [LARGE SCALE GENOMIC DNA]</scope>
    <source>
        <strain evidence="3">ATCC MYA-826 / Pb01</strain>
    </source>
</reference>
<dbReference type="HOGENOM" id="CLU_1305201_0_0_1"/>